<name>A0AAW0B9I7_9AGAR</name>
<evidence type="ECO:0000313" key="1">
    <source>
        <dbReference type="EMBL" id="KAK7022278.1"/>
    </source>
</evidence>
<proteinExistence type="predicted"/>
<comment type="caution">
    <text evidence="1">The sequence shown here is derived from an EMBL/GenBank/DDBJ whole genome shotgun (WGS) entry which is preliminary data.</text>
</comment>
<gene>
    <name evidence="1" type="ORF">R3P38DRAFT_1114759</name>
</gene>
<organism evidence="1 2">
    <name type="scientific">Favolaschia claudopus</name>
    <dbReference type="NCBI Taxonomy" id="2862362"/>
    <lineage>
        <taxon>Eukaryota</taxon>
        <taxon>Fungi</taxon>
        <taxon>Dikarya</taxon>
        <taxon>Basidiomycota</taxon>
        <taxon>Agaricomycotina</taxon>
        <taxon>Agaricomycetes</taxon>
        <taxon>Agaricomycetidae</taxon>
        <taxon>Agaricales</taxon>
        <taxon>Marasmiineae</taxon>
        <taxon>Mycenaceae</taxon>
        <taxon>Favolaschia</taxon>
    </lineage>
</organism>
<dbReference type="AlphaFoldDB" id="A0AAW0B9I7"/>
<evidence type="ECO:0000313" key="2">
    <source>
        <dbReference type="Proteomes" id="UP001362999"/>
    </source>
</evidence>
<reference evidence="1 2" key="1">
    <citation type="journal article" date="2024" name="J Genomics">
        <title>Draft genome sequencing and assembly of Favolaschia claudopus CIRM-BRFM 2984 isolated from oak limbs.</title>
        <authorList>
            <person name="Navarro D."/>
            <person name="Drula E."/>
            <person name="Chaduli D."/>
            <person name="Cazenave R."/>
            <person name="Ahrendt S."/>
            <person name="Wang J."/>
            <person name="Lipzen A."/>
            <person name="Daum C."/>
            <person name="Barry K."/>
            <person name="Grigoriev I.V."/>
            <person name="Favel A."/>
            <person name="Rosso M.N."/>
            <person name="Martin F."/>
        </authorList>
    </citation>
    <scope>NUCLEOTIDE SEQUENCE [LARGE SCALE GENOMIC DNA]</scope>
    <source>
        <strain evidence="1 2">CIRM-BRFM 2984</strain>
    </source>
</reference>
<protein>
    <submittedName>
        <fullName evidence="1">Uncharacterized protein</fullName>
    </submittedName>
</protein>
<dbReference type="EMBL" id="JAWWNJ010000037">
    <property type="protein sequence ID" value="KAK7022278.1"/>
    <property type="molecule type" value="Genomic_DNA"/>
</dbReference>
<keyword evidence="2" id="KW-1185">Reference proteome</keyword>
<accession>A0AAW0B9I7</accession>
<sequence>MITLLFYPPKSKYCVHEGGGLHPNTRSIKTKFSVVKIEEILAATTLALLPQPSASLPPLYASIDSRIFLARPTWRHGGATLRLVELSNRTSAVLESQAADFLLHNDPIVSVFRTYFWLPAQDYRFVRLPCLSLPSTTSRHCHCKSILPPCRNGLSERSPELAGSGVRNPFEGIFIRLLRRIKPTLLFTPSSSNIRRRM</sequence>
<dbReference type="Proteomes" id="UP001362999">
    <property type="component" value="Unassembled WGS sequence"/>
</dbReference>